<reference evidence="2" key="1">
    <citation type="journal article" date="2006" name="PLoS Biol.">
        <title>Macronuclear genome sequence of the ciliate Tetrahymena thermophila, a model eukaryote.</title>
        <authorList>
            <person name="Eisen J.A."/>
            <person name="Coyne R.S."/>
            <person name="Wu M."/>
            <person name="Wu D."/>
            <person name="Thiagarajan M."/>
            <person name="Wortman J.R."/>
            <person name="Badger J.H."/>
            <person name="Ren Q."/>
            <person name="Amedeo P."/>
            <person name="Jones K.M."/>
            <person name="Tallon L.J."/>
            <person name="Delcher A.L."/>
            <person name="Salzberg S.L."/>
            <person name="Silva J.C."/>
            <person name="Haas B.J."/>
            <person name="Majoros W.H."/>
            <person name="Farzad M."/>
            <person name="Carlton J.M."/>
            <person name="Smith R.K. Jr."/>
            <person name="Garg J."/>
            <person name="Pearlman R.E."/>
            <person name="Karrer K.M."/>
            <person name="Sun L."/>
            <person name="Manning G."/>
            <person name="Elde N.C."/>
            <person name="Turkewitz A.P."/>
            <person name="Asai D.J."/>
            <person name="Wilkes D.E."/>
            <person name="Wang Y."/>
            <person name="Cai H."/>
            <person name="Collins K."/>
            <person name="Stewart B.A."/>
            <person name="Lee S.R."/>
            <person name="Wilamowska K."/>
            <person name="Weinberg Z."/>
            <person name="Ruzzo W.L."/>
            <person name="Wloga D."/>
            <person name="Gaertig J."/>
            <person name="Frankel J."/>
            <person name="Tsao C.-C."/>
            <person name="Gorovsky M.A."/>
            <person name="Keeling P.J."/>
            <person name="Waller R.F."/>
            <person name="Patron N.J."/>
            <person name="Cherry J.M."/>
            <person name="Stover N.A."/>
            <person name="Krieger C.J."/>
            <person name="del Toro C."/>
            <person name="Ryder H.F."/>
            <person name="Williamson S.C."/>
            <person name="Barbeau R.A."/>
            <person name="Hamilton E.P."/>
            <person name="Orias E."/>
        </authorList>
    </citation>
    <scope>NUCLEOTIDE SEQUENCE [LARGE SCALE GENOMIC DNA]</scope>
    <source>
        <strain evidence="2">SB210</strain>
    </source>
</reference>
<evidence type="ECO:0000313" key="1">
    <source>
        <dbReference type="EMBL" id="EWS76480.1"/>
    </source>
</evidence>
<proteinExistence type="predicted"/>
<gene>
    <name evidence="1" type="ORF">TTHERM_000059523</name>
</gene>
<accession>W7XAS9</accession>
<evidence type="ECO:0000313" key="2">
    <source>
        <dbReference type="Proteomes" id="UP000009168"/>
    </source>
</evidence>
<dbReference type="EMBL" id="GG662853">
    <property type="protein sequence ID" value="EWS76480.1"/>
    <property type="molecule type" value="Genomic_DNA"/>
</dbReference>
<organism evidence="1 2">
    <name type="scientific">Tetrahymena thermophila (strain SB210)</name>
    <dbReference type="NCBI Taxonomy" id="312017"/>
    <lineage>
        <taxon>Eukaryota</taxon>
        <taxon>Sar</taxon>
        <taxon>Alveolata</taxon>
        <taxon>Ciliophora</taxon>
        <taxon>Intramacronucleata</taxon>
        <taxon>Oligohymenophorea</taxon>
        <taxon>Hymenostomatida</taxon>
        <taxon>Tetrahymenina</taxon>
        <taxon>Tetrahymenidae</taxon>
        <taxon>Tetrahymena</taxon>
    </lineage>
</organism>
<name>W7XAS9_TETTS</name>
<protein>
    <submittedName>
        <fullName evidence="1">Uncharacterized protein</fullName>
    </submittedName>
</protein>
<dbReference type="AlphaFoldDB" id="W7XAS9"/>
<dbReference type="GeneID" id="24437058"/>
<dbReference type="Proteomes" id="UP000009168">
    <property type="component" value="Unassembled WGS sequence"/>
</dbReference>
<keyword evidence="2" id="KW-1185">Reference proteome</keyword>
<dbReference type="KEGG" id="tet:TTHERM_000059523"/>
<sequence length="158" mass="18248">MNVFQVVTSLDTLLIKIAKVAYSAILTHALSVLTLKINAQNVFQVISFMNPQINVIQTAHKKHIRIYFLKNVYLVTKKHAQNVKEVENVLNVKIFQTKMIINAIKTVLMENINNYIYVFKIAKQVNIQIKFKIHVLIVQITVQSVFRKINALNVYLII</sequence>
<dbReference type="RefSeq" id="XP_012650980.1">
    <property type="nucleotide sequence ID" value="XM_012795526.1"/>
</dbReference>
<dbReference type="InParanoid" id="W7XAS9"/>